<proteinExistence type="predicted"/>
<evidence type="ECO:0000313" key="2">
    <source>
        <dbReference type="Proteomes" id="UP000541444"/>
    </source>
</evidence>
<protein>
    <submittedName>
        <fullName evidence="1">Uncharacterized protein</fullName>
    </submittedName>
</protein>
<name>A0A7J7MFA6_9MAGN</name>
<evidence type="ECO:0000313" key="1">
    <source>
        <dbReference type="EMBL" id="KAF6153593.1"/>
    </source>
</evidence>
<sequence>AIKFLRQRPFSFGLSLILIFPTRLVPRLDLVVFFVTFQVLAFNGNCLHVKSFNYLLMDSDKPPVYFMNTSYASTSMSKTKAWLWNAVMYSCTYCSNFWRKLYHLYHLSYSYTIG</sequence>
<keyword evidence="2" id="KW-1185">Reference proteome</keyword>
<accession>A0A7J7MFA6</accession>
<dbReference type="EMBL" id="JACGCM010001560">
    <property type="protein sequence ID" value="KAF6153593.1"/>
    <property type="molecule type" value="Genomic_DNA"/>
</dbReference>
<dbReference type="Proteomes" id="UP000541444">
    <property type="component" value="Unassembled WGS sequence"/>
</dbReference>
<dbReference type="AlphaFoldDB" id="A0A7J7MFA6"/>
<feature type="non-terminal residue" evidence="1">
    <location>
        <position position="114"/>
    </location>
</feature>
<organism evidence="1 2">
    <name type="scientific">Kingdonia uniflora</name>
    <dbReference type="NCBI Taxonomy" id="39325"/>
    <lineage>
        <taxon>Eukaryota</taxon>
        <taxon>Viridiplantae</taxon>
        <taxon>Streptophyta</taxon>
        <taxon>Embryophyta</taxon>
        <taxon>Tracheophyta</taxon>
        <taxon>Spermatophyta</taxon>
        <taxon>Magnoliopsida</taxon>
        <taxon>Ranunculales</taxon>
        <taxon>Circaeasteraceae</taxon>
        <taxon>Kingdonia</taxon>
    </lineage>
</organism>
<reference evidence="1 2" key="1">
    <citation type="journal article" date="2020" name="IScience">
        <title>Genome Sequencing of the Endangered Kingdonia uniflora (Circaeasteraceae, Ranunculales) Reveals Potential Mechanisms of Evolutionary Specialization.</title>
        <authorList>
            <person name="Sun Y."/>
            <person name="Deng T."/>
            <person name="Zhang A."/>
            <person name="Moore M.J."/>
            <person name="Landis J.B."/>
            <person name="Lin N."/>
            <person name="Zhang H."/>
            <person name="Zhang X."/>
            <person name="Huang J."/>
            <person name="Zhang X."/>
            <person name="Sun H."/>
            <person name="Wang H."/>
        </authorList>
    </citation>
    <scope>NUCLEOTIDE SEQUENCE [LARGE SCALE GENOMIC DNA]</scope>
    <source>
        <strain evidence="1">TB1705</strain>
        <tissue evidence="1">Leaf</tissue>
    </source>
</reference>
<gene>
    <name evidence="1" type="ORF">GIB67_027460</name>
</gene>
<comment type="caution">
    <text evidence="1">The sequence shown here is derived from an EMBL/GenBank/DDBJ whole genome shotgun (WGS) entry which is preliminary data.</text>
</comment>